<name>A0ABV5EFH0_9ACTN</name>
<dbReference type="Proteomes" id="UP001585080">
    <property type="component" value="Unassembled WGS sequence"/>
</dbReference>
<evidence type="ECO:0000313" key="2">
    <source>
        <dbReference type="Proteomes" id="UP001585080"/>
    </source>
</evidence>
<protein>
    <submittedName>
        <fullName evidence="1">Uncharacterized protein</fullName>
    </submittedName>
</protein>
<comment type="caution">
    <text evidence="1">The sequence shown here is derived from an EMBL/GenBank/DDBJ whole genome shotgun (WGS) entry which is preliminary data.</text>
</comment>
<gene>
    <name evidence="1" type="ORF">VSS16_23160</name>
</gene>
<organism evidence="1 2">
    <name type="scientific">Streptomyces broussonetiae</name>
    <dbReference type="NCBI Taxonomy" id="2686304"/>
    <lineage>
        <taxon>Bacteria</taxon>
        <taxon>Bacillati</taxon>
        <taxon>Actinomycetota</taxon>
        <taxon>Actinomycetes</taxon>
        <taxon>Kitasatosporales</taxon>
        <taxon>Streptomycetaceae</taxon>
        <taxon>Streptomyces</taxon>
    </lineage>
</organism>
<evidence type="ECO:0000313" key="1">
    <source>
        <dbReference type="EMBL" id="MFB8775604.1"/>
    </source>
</evidence>
<keyword evidence="2" id="KW-1185">Reference proteome</keyword>
<reference evidence="1 2" key="1">
    <citation type="submission" date="2024-01" db="EMBL/GenBank/DDBJ databases">
        <title>Genome mining of biosynthetic gene clusters to explore secondary metabolites of Streptomyces sp.</title>
        <authorList>
            <person name="Baig A."/>
            <person name="Ajitkumar Shintre N."/>
            <person name="Kumar H."/>
            <person name="Anbarasu A."/>
            <person name="Ramaiah S."/>
        </authorList>
    </citation>
    <scope>NUCLEOTIDE SEQUENCE [LARGE SCALE GENOMIC DNA]</scope>
    <source>
        <strain evidence="1 2">A57</strain>
    </source>
</reference>
<sequence length="102" mass="11217">MHGDVPYSVAGFDHLVVGDGRPAATPDPDGRVARRALPRTLVVRHVRPLRYGDPEDWKLVFRYEDGVVIECRDGDRAVFVTTARHDAPLILGALAMVSPEDA</sequence>
<proteinExistence type="predicted"/>
<dbReference type="EMBL" id="JAYMRP010000022">
    <property type="protein sequence ID" value="MFB8775604.1"/>
    <property type="molecule type" value="Genomic_DNA"/>
</dbReference>
<accession>A0ABV5EFH0</accession>